<feature type="compositionally biased region" description="Polar residues" evidence="12">
    <location>
        <begin position="145"/>
        <end position="155"/>
    </location>
</feature>
<evidence type="ECO:0000256" key="11">
    <source>
        <dbReference type="SAM" id="Coils"/>
    </source>
</evidence>
<gene>
    <name evidence="15" type="primary">LOC112273221</name>
    <name evidence="14" type="ORF">PHYPA_025419</name>
</gene>
<feature type="domain" description="CRM" evidence="13">
    <location>
        <begin position="1271"/>
        <end position="1376"/>
    </location>
</feature>
<dbReference type="Gramene" id="Pp3c20_21780V3.2">
    <property type="protein sequence ID" value="Pp3c20_21780V3.2"/>
    <property type="gene ID" value="Pp3c20_21780"/>
</dbReference>
<feature type="coiled-coil region" evidence="11">
    <location>
        <begin position="1233"/>
        <end position="1260"/>
    </location>
</feature>
<evidence type="ECO:0000313" key="15">
    <source>
        <dbReference type="EnsemblPlants" id="Pp3c20_21780V3.1"/>
    </source>
</evidence>
<keyword evidence="5" id="KW-0677">Repeat</keyword>
<dbReference type="EMBL" id="ABEU02000020">
    <property type="protein sequence ID" value="PNR33475.1"/>
    <property type="molecule type" value="Genomic_DNA"/>
</dbReference>
<protein>
    <recommendedName>
        <fullName evidence="13">CRM domain-containing protein</fullName>
    </recommendedName>
</protein>
<feature type="domain" description="CRM" evidence="13">
    <location>
        <begin position="1059"/>
        <end position="1156"/>
    </location>
</feature>
<dbReference type="PaxDb" id="3218-PP1S40_70V6.1"/>
<dbReference type="GO" id="GO:1990904">
    <property type="term" value="C:ribonucleoprotein complex"/>
    <property type="evidence" value="ECO:0007669"/>
    <property type="project" value="UniProtKB-KW"/>
</dbReference>
<keyword evidence="8" id="KW-0508">mRNA splicing</keyword>
<feature type="compositionally biased region" description="Polar residues" evidence="12">
    <location>
        <begin position="705"/>
        <end position="716"/>
    </location>
</feature>
<feature type="compositionally biased region" description="Polar residues" evidence="12">
    <location>
        <begin position="650"/>
        <end position="676"/>
    </location>
</feature>
<dbReference type="KEGG" id="ppp:112273221"/>
<dbReference type="EnsemblPlants" id="Pp3c20_21780V3.4">
    <property type="protein sequence ID" value="Pp3c20_21780V3.4"/>
    <property type="gene ID" value="Pp3c20_21780"/>
</dbReference>
<evidence type="ECO:0000256" key="8">
    <source>
        <dbReference type="ARBA" id="ARBA00023187"/>
    </source>
</evidence>
<dbReference type="InterPro" id="IPR045278">
    <property type="entry name" value="CRS1/CFM2/CFM3"/>
</dbReference>
<evidence type="ECO:0000256" key="7">
    <source>
        <dbReference type="ARBA" id="ARBA00022946"/>
    </source>
</evidence>
<dbReference type="InterPro" id="IPR001890">
    <property type="entry name" value="RNA-binding_CRM"/>
</dbReference>
<dbReference type="GeneID" id="112273221"/>
<feature type="region of interest" description="Disordered" evidence="12">
    <location>
        <begin position="312"/>
        <end position="331"/>
    </location>
</feature>
<dbReference type="RefSeq" id="XP_024357469.1">
    <property type="nucleotide sequence ID" value="XM_024501701.2"/>
</dbReference>
<dbReference type="Gramene" id="Pp3c20_21780V3.4">
    <property type="protein sequence ID" value="Pp3c20_21780V3.4"/>
    <property type="gene ID" value="Pp3c20_21780"/>
</dbReference>
<proteinExistence type="predicted"/>
<feature type="domain" description="CRM" evidence="13">
    <location>
        <begin position="874"/>
        <end position="969"/>
    </location>
</feature>
<comment type="subcellular location">
    <subcellularLocation>
        <location evidence="1">Plastid</location>
        <location evidence="1">Chloroplast</location>
    </subcellularLocation>
</comment>
<feature type="compositionally biased region" description="Acidic residues" evidence="12">
    <location>
        <begin position="817"/>
        <end position="830"/>
    </location>
</feature>
<name>A0A2K1IW20_PHYPA</name>
<keyword evidence="4" id="KW-0507">mRNA processing</keyword>
<reference evidence="15" key="3">
    <citation type="submission" date="2020-12" db="UniProtKB">
        <authorList>
            <consortium name="EnsemblPlants"/>
        </authorList>
    </citation>
    <scope>IDENTIFICATION</scope>
</reference>
<dbReference type="GO" id="GO:0006397">
    <property type="term" value="P:mRNA processing"/>
    <property type="evidence" value="ECO:0007669"/>
    <property type="project" value="UniProtKB-KW"/>
</dbReference>
<dbReference type="Gramene" id="Pp3c20_21780V3.1">
    <property type="protein sequence ID" value="Pp3c20_21780V3.1"/>
    <property type="gene ID" value="Pp3c20_21780"/>
</dbReference>
<evidence type="ECO:0000256" key="3">
    <source>
        <dbReference type="ARBA" id="ARBA00022640"/>
    </source>
</evidence>
<evidence type="ECO:0000313" key="14">
    <source>
        <dbReference type="EMBL" id="PNR33475.1"/>
    </source>
</evidence>
<dbReference type="GO" id="GO:0000373">
    <property type="term" value="P:Group II intron splicing"/>
    <property type="evidence" value="ECO:0007669"/>
    <property type="project" value="UniProtKB-ARBA"/>
</dbReference>
<dbReference type="EnsemblPlants" id="Pp3c20_21780V3.3">
    <property type="protein sequence ID" value="Pp3c20_21780V3.3"/>
    <property type="gene ID" value="Pp3c20_21780"/>
</dbReference>
<evidence type="ECO:0000313" key="16">
    <source>
        <dbReference type="Proteomes" id="UP000006727"/>
    </source>
</evidence>
<dbReference type="Gene3D" id="3.30.110.60">
    <property type="entry name" value="YhbY-like"/>
    <property type="match status" value="5"/>
</dbReference>
<evidence type="ECO:0000256" key="10">
    <source>
        <dbReference type="PROSITE-ProRule" id="PRU00626"/>
    </source>
</evidence>
<feature type="region of interest" description="Disordered" evidence="12">
    <location>
        <begin position="779"/>
        <end position="840"/>
    </location>
</feature>
<dbReference type="RefSeq" id="XP_024357470.1">
    <property type="nucleotide sequence ID" value="XM_024501702.2"/>
</dbReference>
<dbReference type="PANTHER" id="PTHR31846">
    <property type="entry name" value="CRS1 / YHBY (CRM) DOMAIN-CONTAINING PROTEIN"/>
    <property type="match status" value="1"/>
</dbReference>
<feature type="coiled-coil region" evidence="11">
    <location>
        <begin position="1406"/>
        <end position="1433"/>
    </location>
</feature>
<dbReference type="SUPFAM" id="SSF75471">
    <property type="entry name" value="YhbY-like"/>
    <property type="match status" value="5"/>
</dbReference>
<evidence type="ECO:0000256" key="9">
    <source>
        <dbReference type="ARBA" id="ARBA00023274"/>
    </source>
</evidence>
<sequence>MALGLIVSPGYGSSCKVELPLQNVFSQKSSLSSLINRRILLNSLTYRFPPHSRLPRVSVRATSLWNQHKVANELGKVPNSSSTYKLSNEFLEILKQRSESGVSEEAVKFDGKDAADDWYEDGGDSFLRKRRGERGHVENTWNYEASSEGYTSSSTDTEREDWHFSARERRDSMSGNSGPGDRSAGPRVVLSKSYPSIPAKFSKYTRWKDPNRGRSRSGMVRQQMKDVQALNQPYYKEKAAFFRDFTPDVIKPELPCQFSYSEHPNIPPLGFREPVYSPFGPEGMARPWTGKQPNVEGARIEFDSFKLPPPAMTKAKQVDPPGPFLEGAGPKLGRSREEILGEPLTKDEVRDFVGRACAERRRLDLGKDGLTHNMLELLHRHWKRRRVCRIKCYGVPTVDMDNLCRVIEEKSGGKIIRRSQGMLYVFRGRNYNWNTRPQIPIMLWKPPAPIYPSVVQSVPEGLSEKEADNLRALGRRIHCLCRLERAGVYINLVKMVKDAFEIDELVKIDCRELDRSDMKKVGAKLRDLVPCVPLSFERHFMLLWKRSRLYDENQGRDGDTSGALYGMGVSEDGEEIRHEISNDEENEVNGLPKICSNLVDEQVKDDVDADAQEIVSNEQQQGESTIRGGKGDIQSGNMLLREQVCSTVVGTGDSTPETGRTSSSDNEVQVNYNADSRGSGAIDVAYEESEDVLPNGSRSRDQFTNHKGAQVLSSKNAPAVKGAEESVSTEFDKLWQDSLNSDEAVTLDESEIDPESVLEKIMSQHIDCQKWNYELDSREEKLPDGSGTSNFESEEGFKGGTPLNPLKEGGAEKPNEDEFSETDERFDQDDYSSGLWRMPRSSLGRDADQFEEYGEQPEETEDAGDVLPSSVADFTISQDELKRLCALRLKIKGWMKIGTQGISRGIVKSIHNKWLVSEIAKVRCVVPGCNMRNLHDNLERLTGGIVIWREGPAVVIYRGKDYVPVWMRKMDLREEAYRKRLQLLDCDEEDESRQLMEEGTSYDCQTNMIQESEIEDLMDDLGPQFVGWIEGGRAPVDGDLLVNSNFNSPFRRLPYGVRPRLTNFEMTEMRHLAKKLPPHFVLGQCRGLEGLASAIVKLWEKSEVAKIAMKRGVSRIVNDRMASELIRLTGGDLIARNMSYIALYRGNSFLPAIVKGTLKEKDHIARTLLEDEERNRLAGYCNHMRFDAQLRPSNAGTLAETLEEKARWDPWKNSEDYSTKAILARKAARDLARQRMQRILNSVSQKISSAERELLNLNLKMKPKDMHASKEDVTEEEMYTLRKIGLRMKPYLLLGRREVFSGVIENMHLHWKWRQLVKIIVKKSYFMYRERDDIENIARMLEIESGGVLVGICTIPVGEAIIVYRGKNYQRPNDGISPQGHPDGLRPCGLLTKKQAWERFNQKRRKRSLEKHLVKLEGDFKRIQEDLKRMEEGDVSLNNGRQL</sequence>
<accession>A0A2K1IW20</accession>
<feature type="region of interest" description="Disordered" evidence="12">
    <location>
        <begin position="692"/>
        <end position="725"/>
    </location>
</feature>
<dbReference type="GO" id="GO:0003729">
    <property type="term" value="F:mRNA binding"/>
    <property type="evidence" value="ECO:0007669"/>
    <property type="project" value="InterPro"/>
</dbReference>
<dbReference type="Proteomes" id="UP000006727">
    <property type="component" value="Chromosome 20"/>
</dbReference>
<evidence type="ECO:0000256" key="12">
    <source>
        <dbReference type="SAM" id="MobiDB-lite"/>
    </source>
</evidence>
<feature type="region of interest" description="Disordered" evidence="12">
    <location>
        <begin position="650"/>
        <end position="680"/>
    </location>
</feature>
<keyword evidence="6 10" id="KW-0694">RNA-binding</keyword>
<dbReference type="PANTHER" id="PTHR31846:SF7">
    <property type="entry name" value="CRS1 _ YHBY (CRM) DOMAIN-CONTAINING PROTEIN"/>
    <property type="match status" value="1"/>
</dbReference>
<evidence type="ECO:0000256" key="2">
    <source>
        <dbReference type="ARBA" id="ARBA00022528"/>
    </source>
</evidence>
<dbReference type="RefSeq" id="XP_073385451.1">
    <property type="nucleotide sequence ID" value="XM_073529350.1"/>
</dbReference>
<evidence type="ECO:0000256" key="1">
    <source>
        <dbReference type="ARBA" id="ARBA00004229"/>
    </source>
</evidence>
<dbReference type="STRING" id="3218.A0A2K1IW20"/>
<reference evidence="14 16" key="1">
    <citation type="journal article" date="2008" name="Science">
        <title>The Physcomitrella genome reveals evolutionary insights into the conquest of land by plants.</title>
        <authorList>
            <person name="Rensing S."/>
            <person name="Lang D."/>
            <person name="Zimmer A."/>
            <person name="Terry A."/>
            <person name="Salamov A."/>
            <person name="Shapiro H."/>
            <person name="Nishiyama T."/>
            <person name="Perroud P.-F."/>
            <person name="Lindquist E."/>
            <person name="Kamisugi Y."/>
            <person name="Tanahashi T."/>
            <person name="Sakakibara K."/>
            <person name="Fujita T."/>
            <person name="Oishi K."/>
            <person name="Shin-I T."/>
            <person name="Kuroki Y."/>
            <person name="Toyoda A."/>
            <person name="Suzuki Y."/>
            <person name="Hashimoto A."/>
            <person name="Yamaguchi K."/>
            <person name="Sugano A."/>
            <person name="Kohara Y."/>
            <person name="Fujiyama A."/>
            <person name="Anterola A."/>
            <person name="Aoki S."/>
            <person name="Ashton N."/>
            <person name="Barbazuk W.B."/>
            <person name="Barker E."/>
            <person name="Bennetzen J."/>
            <person name="Bezanilla M."/>
            <person name="Blankenship R."/>
            <person name="Cho S.H."/>
            <person name="Dutcher S."/>
            <person name="Estelle M."/>
            <person name="Fawcett J.A."/>
            <person name="Gundlach H."/>
            <person name="Hanada K."/>
            <person name="Heyl A."/>
            <person name="Hicks K.A."/>
            <person name="Hugh J."/>
            <person name="Lohr M."/>
            <person name="Mayer K."/>
            <person name="Melkozernov A."/>
            <person name="Murata T."/>
            <person name="Nelson D."/>
            <person name="Pils B."/>
            <person name="Prigge M."/>
            <person name="Reiss B."/>
            <person name="Renner T."/>
            <person name="Rombauts S."/>
            <person name="Rushton P."/>
            <person name="Sanderfoot A."/>
            <person name="Schween G."/>
            <person name="Shiu S.-H."/>
            <person name="Stueber K."/>
            <person name="Theodoulou F.L."/>
            <person name="Tu H."/>
            <person name="Van de Peer Y."/>
            <person name="Verrier P.J."/>
            <person name="Waters E."/>
            <person name="Wood A."/>
            <person name="Yang L."/>
            <person name="Cove D."/>
            <person name="Cuming A."/>
            <person name="Hasebe M."/>
            <person name="Lucas S."/>
            <person name="Mishler D.B."/>
            <person name="Reski R."/>
            <person name="Grigoriev I."/>
            <person name="Quatrano R.S."/>
            <person name="Boore J.L."/>
        </authorList>
    </citation>
    <scope>NUCLEOTIDE SEQUENCE [LARGE SCALE GENOMIC DNA]</scope>
    <source>
        <strain evidence="15 16">cv. Gransden 2004</strain>
    </source>
</reference>
<keyword evidence="9" id="KW-0687">Ribonucleoprotein</keyword>
<keyword evidence="2" id="KW-0150">Chloroplast</keyword>
<reference evidence="14 16" key="2">
    <citation type="journal article" date="2018" name="Plant J.">
        <title>The Physcomitrella patens chromosome-scale assembly reveals moss genome structure and evolution.</title>
        <authorList>
            <person name="Lang D."/>
            <person name="Ullrich K.K."/>
            <person name="Murat F."/>
            <person name="Fuchs J."/>
            <person name="Jenkins J."/>
            <person name="Haas F.B."/>
            <person name="Piednoel M."/>
            <person name="Gundlach H."/>
            <person name="Van Bel M."/>
            <person name="Meyberg R."/>
            <person name="Vives C."/>
            <person name="Morata J."/>
            <person name="Symeonidi A."/>
            <person name="Hiss M."/>
            <person name="Muchero W."/>
            <person name="Kamisugi Y."/>
            <person name="Saleh O."/>
            <person name="Blanc G."/>
            <person name="Decker E.L."/>
            <person name="van Gessel N."/>
            <person name="Grimwood J."/>
            <person name="Hayes R.D."/>
            <person name="Graham S.W."/>
            <person name="Gunter L.E."/>
            <person name="McDaniel S.F."/>
            <person name="Hoernstein S.N.W."/>
            <person name="Larsson A."/>
            <person name="Li F.W."/>
            <person name="Perroud P.F."/>
            <person name="Phillips J."/>
            <person name="Ranjan P."/>
            <person name="Rokshar D.S."/>
            <person name="Rothfels C.J."/>
            <person name="Schneider L."/>
            <person name="Shu S."/>
            <person name="Stevenson D.W."/>
            <person name="Thummler F."/>
            <person name="Tillich M."/>
            <person name="Villarreal Aguilar J.C."/>
            <person name="Widiez T."/>
            <person name="Wong G.K."/>
            <person name="Wymore A."/>
            <person name="Zhang Y."/>
            <person name="Zimmer A.D."/>
            <person name="Quatrano R.S."/>
            <person name="Mayer K.F.X."/>
            <person name="Goodstein D."/>
            <person name="Casacuberta J.M."/>
            <person name="Vandepoele K."/>
            <person name="Reski R."/>
            <person name="Cuming A.C."/>
            <person name="Tuskan G.A."/>
            <person name="Maumus F."/>
            <person name="Salse J."/>
            <person name="Schmutz J."/>
            <person name="Rensing S.A."/>
        </authorList>
    </citation>
    <scope>NUCLEOTIDE SEQUENCE [LARGE SCALE GENOMIC DNA]</scope>
    <source>
        <strain evidence="15 16">cv. Gransden 2004</strain>
    </source>
</reference>
<dbReference type="EnsemblPlants" id="Pp3c20_21780V3.1">
    <property type="protein sequence ID" value="Pp3c20_21780V3.1"/>
    <property type="gene ID" value="Pp3c20_21780"/>
</dbReference>
<feature type="compositionally biased region" description="Basic and acidic residues" evidence="12">
    <location>
        <begin position="156"/>
        <end position="172"/>
    </location>
</feature>
<keyword evidence="3" id="KW-0934">Plastid</keyword>
<dbReference type="RefSeq" id="XP_073385452.1">
    <property type="nucleotide sequence ID" value="XM_073529351.1"/>
</dbReference>
<dbReference type="Gramene" id="Pp3c20_21780V3.3">
    <property type="protein sequence ID" value="Pp3c20_21780V3.3"/>
    <property type="gene ID" value="Pp3c20_21780"/>
</dbReference>
<evidence type="ECO:0000256" key="5">
    <source>
        <dbReference type="ARBA" id="ARBA00022737"/>
    </source>
</evidence>
<dbReference type="SMART" id="SM01103">
    <property type="entry name" value="CRS1_YhbY"/>
    <property type="match status" value="5"/>
</dbReference>
<dbReference type="PROSITE" id="PS51295">
    <property type="entry name" value="CRM"/>
    <property type="match status" value="5"/>
</dbReference>
<dbReference type="Pfam" id="PF01985">
    <property type="entry name" value="CRS1_YhbY"/>
    <property type="match status" value="5"/>
</dbReference>
<keyword evidence="7" id="KW-0809">Transit peptide</keyword>
<feature type="domain" description="CRM" evidence="13">
    <location>
        <begin position="342"/>
        <end position="438"/>
    </location>
</feature>
<organism evidence="14">
    <name type="scientific">Physcomitrium patens</name>
    <name type="common">Spreading-leaved earth moss</name>
    <name type="synonym">Physcomitrella patens</name>
    <dbReference type="NCBI Taxonomy" id="3218"/>
    <lineage>
        <taxon>Eukaryota</taxon>
        <taxon>Viridiplantae</taxon>
        <taxon>Streptophyta</taxon>
        <taxon>Embryophyta</taxon>
        <taxon>Bryophyta</taxon>
        <taxon>Bryophytina</taxon>
        <taxon>Bryopsida</taxon>
        <taxon>Funariidae</taxon>
        <taxon>Funariales</taxon>
        <taxon>Funariaceae</taxon>
        <taxon>Physcomitrium</taxon>
    </lineage>
</organism>
<keyword evidence="16" id="KW-1185">Reference proteome</keyword>
<feature type="region of interest" description="Disordered" evidence="12">
    <location>
        <begin position="145"/>
        <end position="188"/>
    </location>
</feature>
<dbReference type="OrthoDB" id="551352at2759"/>
<dbReference type="GO" id="GO:0009507">
    <property type="term" value="C:chloroplast"/>
    <property type="evidence" value="ECO:0007669"/>
    <property type="project" value="UniProtKB-SubCell"/>
</dbReference>
<evidence type="ECO:0000259" key="13">
    <source>
        <dbReference type="PROSITE" id="PS51295"/>
    </source>
</evidence>
<evidence type="ECO:0000256" key="6">
    <source>
        <dbReference type="ARBA" id="ARBA00022884"/>
    </source>
</evidence>
<feature type="domain" description="CRM" evidence="13">
    <location>
        <begin position="460"/>
        <end position="556"/>
    </location>
</feature>
<evidence type="ECO:0000256" key="4">
    <source>
        <dbReference type="ARBA" id="ARBA00022664"/>
    </source>
</evidence>
<dbReference type="FunFam" id="3.30.110.60:FF:000002">
    <property type="entry name" value="CRS2-associated factor 1, chloroplastic"/>
    <property type="match status" value="1"/>
</dbReference>
<dbReference type="InterPro" id="IPR035920">
    <property type="entry name" value="YhbY-like_sf"/>
</dbReference>
<keyword evidence="11" id="KW-0175">Coiled coil</keyword>
<dbReference type="EnsemblPlants" id="Pp3c20_21780V3.2">
    <property type="protein sequence ID" value="Pp3c20_21780V3.2"/>
    <property type="gene ID" value="Pp3c20_21780"/>
</dbReference>